<name>A0A800NAM6_CYTFI</name>
<reference evidence="1 2" key="1">
    <citation type="journal article" date="2020" name="G3 (Bethesda)">
        <title>Whole Genome Sequencing and Comparative Genomics of Two Nematicidal Bacillus Strains Reveals a Wide Range of Possible Virulence Factors.</title>
        <authorList>
            <person name="Susic N."/>
            <person name="Janezic S."/>
            <person name="Rupnik M."/>
            <person name="Geric Stare B."/>
        </authorList>
    </citation>
    <scope>NUCLEOTIDE SEQUENCE [LARGE SCALE GENOMIC DNA]</scope>
    <source>
        <strain evidence="1 2">I-1582</strain>
    </source>
</reference>
<comment type="caution">
    <text evidence="1">The sequence shown here is derived from an EMBL/GenBank/DDBJ whole genome shotgun (WGS) entry which is preliminary data.</text>
</comment>
<organism evidence="1 2">
    <name type="scientific">Cytobacillus firmus</name>
    <name type="common">Bacillus firmus</name>
    <dbReference type="NCBI Taxonomy" id="1399"/>
    <lineage>
        <taxon>Bacteria</taxon>
        <taxon>Bacillati</taxon>
        <taxon>Bacillota</taxon>
        <taxon>Bacilli</taxon>
        <taxon>Bacillales</taxon>
        <taxon>Bacillaceae</taxon>
        <taxon>Cytobacillus</taxon>
    </lineage>
</organism>
<protein>
    <submittedName>
        <fullName evidence="1">Uncharacterized protein</fullName>
    </submittedName>
</protein>
<accession>A0A800NAM6</accession>
<evidence type="ECO:0000313" key="2">
    <source>
        <dbReference type="Proteomes" id="UP000465778"/>
    </source>
</evidence>
<dbReference type="Proteomes" id="UP000465778">
    <property type="component" value="Unassembled WGS sequence"/>
</dbReference>
<proteinExistence type="predicted"/>
<sequence>MSGKCQREFFEKKWLTSFISHIPLLRYGKKIDEEELKSYGIS</sequence>
<dbReference type="AlphaFoldDB" id="A0A800NAM6"/>
<evidence type="ECO:0000313" key="1">
    <source>
        <dbReference type="EMBL" id="KAF0824210.1"/>
    </source>
</evidence>
<dbReference type="EMBL" id="VDEM01000018">
    <property type="protein sequence ID" value="KAF0824210.1"/>
    <property type="molecule type" value="Genomic_DNA"/>
</dbReference>
<gene>
    <name evidence="1" type="ORF">KIS1582_2025</name>
</gene>